<keyword evidence="1" id="KW-1003">Cell membrane</keyword>
<dbReference type="EMBL" id="MSDU01000003">
    <property type="protein sequence ID" value="OLN24172.1"/>
    <property type="molecule type" value="Genomic_DNA"/>
</dbReference>
<dbReference type="Pfam" id="PF02659">
    <property type="entry name" value="Mntp"/>
    <property type="match status" value="1"/>
</dbReference>
<reference evidence="6 7" key="1">
    <citation type="submission" date="2016-12" db="EMBL/GenBank/DDBJ databases">
        <title>Domibacillus antri genome sequencing.</title>
        <authorList>
            <person name="Verma A."/>
            <person name="Krishnamurthi S."/>
        </authorList>
    </citation>
    <scope>NUCLEOTIDE SEQUENCE [LARGE SCALE GENOMIC DNA]</scope>
    <source>
        <strain evidence="6 7">XD80</strain>
    </source>
</reference>
<dbReference type="STRING" id="1714264.BTO30_01820"/>
<dbReference type="Proteomes" id="UP000185568">
    <property type="component" value="Unassembled WGS sequence"/>
</dbReference>
<accession>A0A1Q8QA50</accession>
<keyword evidence="3 5" id="KW-1133">Transmembrane helix</keyword>
<comment type="caution">
    <text evidence="6">The sequence shown here is derived from an EMBL/GenBank/DDBJ whole genome shotgun (WGS) entry which is preliminary data.</text>
</comment>
<name>A0A1Q8QA50_9BACI</name>
<feature type="transmembrane region" description="Helical" evidence="5">
    <location>
        <begin position="126"/>
        <end position="144"/>
    </location>
</feature>
<keyword evidence="7" id="KW-1185">Reference proteome</keyword>
<evidence type="ECO:0000256" key="3">
    <source>
        <dbReference type="ARBA" id="ARBA00022989"/>
    </source>
</evidence>
<dbReference type="InterPro" id="IPR003810">
    <property type="entry name" value="Mntp/YtaF"/>
</dbReference>
<evidence type="ECO:0000256" key="5">
    <source>
        <dbReference type="SAM" id="Phobius"/>
    </source>
</evidence>
<protein>
    <recommendedName>
        <fullName evidence="8">Manganese efflux pump MntP</fullName>
    </recommendedName>
</protein>
<feature type="transmembrane region" description="Helical" evidence="5">
    <location>
        <begin position="26"/>
        <end position="47"/>
    </location>
</feature>
<sequence length="175" mass="18307">MDIIILSLALSADAFGAALAVGMRRMGLWNMLVMSLTVGIMHIIMPLTSMTAGNELQEIFGRAIFSAGGVILVLTGLQMVLSLLKNESDIKRPVGIGILFFAFGVSMDSFSTGLSLGVLGMDKMMAVVSFGLSSALFTMAGLLLSRRLGAMAGKAGEAAGGLVLMFLGLKWLLSV</sequence>
<gene>
    <name evidence="6" type="ORF">BTO30_01820</name>
</gene>
<dbReference type="PANTHER" id="PTHR35529:SF1">
    <property type="entry name" value="MANGANESE EFFLUX PUMP MNTP-RELATED"/>
    <property type="match status" value="1"/>
</dbReference>
<keyword evidence="4 5" id="KW-0472">Membrane</keyword>
<evidence type="ECO:0008006" key="8">
    <source>
        <dbReference type="Google" id="ProtNLM"/>
    </source>
</evidence>
<evidence type="ECO:0000313" key="7">
    <source>
        <dbReference type="Proteomes" id="UP000185568"/>
    </source>
</evidence>
<feature type="transmembrane region" description="Helical" evidence="5">
    <location>
        <begin position="59"/>
        <end position="84"/>
    </location>
</feature>
<proteinExistence type="predicted"/>
<feature type="transmembrane region" description="Helical" evidence="5">
    <location>
        <begin position="96"/>
        <end position="119"/>
    </location>
</feature>
<keyword evidence="2 5" id="KW-0812">Transmembrane</keyword>
<dbReference type="AlphaFoldDB" id="A0A1Q8QA50"/>
<evidence type="ECO:0000256" key="1">
    <source>
        <dbReference type="ARBA" id="ARBA00022475"/>
    </source>
</evidence>
<evidence type="ECO:0000256" key="4">
    <source>
        <dbReference type="ARBA" id="ARBA00023136"/>
    </source>
</evidence>
<organism evidence="6 7">
    <name type="scientific">Domibacillus antri</name>
    <dbReference type="NCBI Taxonomy" id="1714264"/>
    <lineage>
        <taxon>Bacteria</taxon>
        <taxon>Bacillati</taxon>
        <taxon>Bacillota</taxon>
        <taxon>Bacilli</taxon>
        <taxon>Bacillales</taxon>
        <taxon>Bacillaceae</taxon>
        <taxon>Domibacillus</taxon>
    </lineage>
</organism>
<evidence type="ECO:0000313" key="6">
    <source>
        <dbReference type="EMBL" id="OLN24172.1"/>
    </source>
</evidence>
<evidence type="ECO:0000256" key="2">
    <source>
        <dbReference type="ARBA" id="ARBA00022692"/>
    </source>
</evidence>
<dbReference type="RefSeq" id="WP_075396991.1">
    <property type="nucleotide sequence ID" value="NZ_MSDU01000003.1"/>
</dbReference>
<dbReference type="PANTHER" id="PTHR35529">
    <property type="entry name" value="MANGANESE EFFLUX PUMP MNTP-RELATED"/>
    <property type="match status" value="1"/>
</dbReference>
<dbReference type="OrthoDB" id="1679700at2"/>